<proteinExistence type="predicted"/>
<reference evidence="2 3" key="1">
    <citation type="submission" date="2018-10" db="EMBL/GenBank/DDBJ databases">
        <title>Characterization and genome analysis of a novel bacterium Sphingobium yanoikuyae SJTF8 capable of degrading PAHs.</title>
        <authorList>
            <person name="Yin C."/>
            <person name="Xiong W."/>
            <person name="Liang R."/>
        </authorList>
    </citation>
    <scope>NUCLEOTIDE SEQUENCE [LARGE SCALE GENOMIC DNA]</scope>
    <source>
        <strain evidence="2 3">SJTF8</strain>
    </source>
</reference>
<dbReference type="InterPro" id="IPR041238">
    <property type="entry name" value="Rap1a"/>
</dbReference>
<sequence>MAQSPVAIGYLNANGLMEKCESGSAPMLSYCFAYIAGVNDTAKAYESWLNMREYCLPPATPQGDLRRIFVEYLKANPGHGAGEAASVIIVALKEKYPCDT</sequence>
<dbReference type="EMBL" id="CP033230">
    <property type="protein sequence ID" value="AYO77240.1"/>
    <property type="molecule type" value="Genomic_DNA"/>
</dbReference>
<name>A0A3G2UPW3_SPHYA</name>
<feature type="domain" description="Rap1a immunity protein" evidence="1">
    <location>
        <begin position="13"/>
        <end position="98"/>
    </location>
</feature>
<evidence type="ECO:0000313" key="3">
    <source>
        <dbReference type="Proteomes" id="UP000280708"/>
    </source>
</evidence>
<gene>
    <name evidence="2" type="ORF">EBF16_10260</name>
</gene>
<evidence type="ECO:0000313" key="2">
    <source>
        <dbReference type="EMBL" id="AYO77240.1"/>
    </source>
</evidence>
<organism evidence="2 3">
    <name type="scientific">Sphingobium yanoikuyae</name>
    <name type="common">Sphingomonas yanoikuyae</name>
    <dbReference type="NCBI Taxonomy" id="13690"/>
    <lineage>
        <taxon>Bacteria</taxon>
        <taxon>Pseudomonadati</taxon>
        <taxon>Pseudomonadota</taxon>
        <taxon>Alphaproteobacteria</taxon>
        <taxon>Sphingomonadales</taxon>
        <taxon>Sphingomonadaceae</taxon>
        <taxon>Sphingobium</taxon>
    </lineage>
</organism>
<dbReference type="AlphaFoldDB" id="A0A3G2UPW3"/>
<evidence type="ECO:0000259" key="1">
    <source>
        <dbReference type="Pfam" id="PF18602"/>
    </source>
</evidence>
<dbReference type="Pfam" id="PF18602">
    <property type="entry name" value="Rap1a"/>
    <property type="match status" value="1"/>
</dbReference>
<accession>A0A3G2UPW3</accession>
<dbReference type="Proteomes" id="UP000280708">
    <property type="component" value="Chromosome"/>
</dbReference>
<dbReference type="Gene3D" id="1.10.890.40">
    <property type="match status" value="1"/>
</dbReference>
<protein>
    <recommendedName>
        <fullName evidence="1">Rap1a immunity protein domain-containing protein</fullName>
    </recommendedName>
</protein>